<dbReference type="GO" id="GO:0006979">
    <property type="term" value="P:response to oxidative stress"/>
    <property type="evidence" value="ECO:0007669"/>
    <property type="project" value="InterPro"/>
</dbReference>
<evidence type="ECO:0000256" key="1">
    <source>
        <dbReference type="ARBA" id="ARBA00000189"/>
    </source>
</evidence>
<evidence type="ECO:0000256" key="8">
    <source>
        <dbReference type="ARBA" id="ARBA00023002"/>
    </source>
</evidence>
<dbReference type="InterPro" id="IPR019794">
    <property type="entry name" value="Peroxidases_AS"/>
</dbReference>
<gene>
    <name evidence="16" type="primary">PER17_0</name>
    <name evidence="16" type="ORF">CFP56_042168</name>
</gene>
<comment type="cofactor">
    <cofactor evidence="12">
        <name>heme b</name>
        <dbReference type="ChEBI" id="CHEBI:60344"/>
    </cofactor>
    <text evidence="12">Binds 1 heme b (iron(II)-protoporphyrin IX) group per subunit.</text>
</comment>
<keyword evidence="7 12" id="KW-0479">Metal-binding</keyword>
<feature type="disulfide bond" evidence="14">
    <location>
        <begin position="82"/>
        <end position="87"/>
    </location>
</feature>
<accession>A0AAW0MBF9</accession>
<organism evidence="16">
    <name type="scientific">Quercus suber</name>
    <name type="common">Cork oak</name>
    <dbReference type="NCBI Taxonomy" id="58331"/>
    <lineage>
        <taxon>Eukaryota</taxon>
        <taxon>Viridiplantae</taxon>
        <taxon>Streptophyta</taxon>
        <taxon>Embryophyta</taxon>
        <taxon>Tracheophyta</taxon>
        <taxon>Spermatophyta</taxon>
        <taxon>Magnoliopsida</taxon>
        <taxon>eudicotyledons</taxon>
        <taxon>Gunneridae</taxon>
        <taxon>Pentapetalae</taxon>
        <taxon>rosids</taxon>
        <taxon>fabids</taxon>
        <taxon>Fagales</taxon>
        <taxon>Fagaceae</taxon>
        <taxon>Quercus</taxon>
    </lineage>
</organism>
<dbReference type="PRINTS" id="PR00458">
    <property type="entry name" value="PEROXIDASE"/>
</dbReference>
<evidence type="ECO:0000256" key="11">
    <source>
        <dbReference type="PIRSR" id="PIRSR600823-2"/>
    </source>
</evidence>
<evidence type="ECO:0000256" key="12">
    <source>
        <dbReference type="PIRSR" id="PIRSR600823-3"/>
    </source>
</evidence>
<dbReference type="PROSITE" id="PS00436">
    <property type="entry name" value="PEROXIDASE_2"/>
    <property type="match status" value="1"/>
</dbReference>
<keyword evidence="8" id="KW-0560">Oxidoreductase</keyword>
<feature type="binding site" evidence="12">
    <location>
        <position position="88"/>
    </location>
    <ligand>
        <name>Ca(2+)</name>
        <dbReference type="ChEBI" id="CHEBI:29108"/>
        <label>1</label>
    </ligand>
</feature>
<name>A0AAW0MBF9_QUESU</name>
<dbReference type="EC" id="1.11.1.7" evidence="4"/>
<feature type="domain" description="Plant heme peroxidase family profile" evidence="15">
    <location>
        <begin position="39"/>
        <end position="177"/>
    </location>
</feature>
<dbReference type="PRINTS" id="PR00461">
    <property type="entry name" value="PLPEROXIDASE"/>
</dbReference>
<dbReference type="GO" id="GO:0140825">
    <property type="term" value="F:lactoperoxidase activity"/>
    <property type="evidence" value="ECO:0007669"/>
    <property type="project" value="UniProtKB-EC"/>
</dbReference>
<dbReference type="Gene3D" id="1.10.420.10">
    <property type="entry name" value="Peroxidase, domain 2"/>
    <property type="match status" value="1"/>
</dbReference>
<feature type="binding site" evidence="11">
    <location>
        <position position="144"/>
    </location>
    <ligand>
        <name>substrate</name>
    </ligand>
</feature>
<comment type="catalytic activity">
    <reaction evidence="1">
        <text>2 a phenolic donor + H2O2 = 2 a phenolic radical donor + 2 H2O</text>
        <dbReference type="Rhea" id="RHEA:56136"/>
        <dbReference type="ChEBI" id="CHEBI:15377"/>
        <dbReference type="ChEBI" id="CHEBI:16240"/>
        <dbReference type="ChEBI" id="CHEBI:139520"/>
        <dbReference type="ChEBI" id="CHEBI:139521"/>
        <dbReference type="EC" id="1.11.1.7"/>
    </reaction>
</comment>
<keyword evidence="6" id="KW-0349">Heme</keyword>
<feature type="binding site" description="axial binding residue" evidence="12">
    <location>
        <position position="174"/>
    </location>
    <ligand>
        <name>heme b</name>
        <dbReference type="ChEBI" id="CHEBI:60344"/>
    </ligand>
    <ligandPart>
        <name>Fe</name>
        <dbReference type="ChEBI" id="CHEBI:18248"/>
    </ligandPart>
</feature>
<evidence type="ECO:0000256" key="5">
    <source>
        <dbReference type="ARBA" id="ARBA00022559"/>
    </source>
</evidence>
<comment type="function">
    <text evidence="2">Removal of H(2)O(2), oxidation of toxic reductants, biosynthesis and degradation of lignin, suberization, auxin catabolism, response to environmental stresses such as wounding, pathogen attack and oxidative stress. These functions might be dependent on each isozyme/isoform in each plant tissue.</text>
</comment>
<dbReference type="GO" id="GO:0046872">
    <property type="term" value="F:metal ion binding"/>
    <property type="evidence" value="ECO:0007669"/>
    <property type="project" value="UniProtKB-KW"/>
</dbReference>
<evidence type="ECO:0000256" key="3">
    <source>
        <dbReference type="ARBA" id="ARBA00006873"/>
    </source>
</evidence>
<evidence type="ECO:0000256" key="7">
    <source>
        <dbReference type="ARBA" id="ARBA00022723"/>
    </source>
</evidence>
<feature type="binding site" evidence="12">
    <location>
        <position position="84"/>
    </location>
    <ligand>
        <name>Ca(2+)</name>
        <dbReference type="ChEBI" id="CHEBI:29108"/>
        <label>1</label>
    </ligand>
</feature>
<keyword evidence="12" id="KW-0106">Calcium</keyword>
<feature type="binding site" evidence="12">
    <location>
        <position position="90"/>
    </location>
    <ligand>
        <name>Ca(2+)</name>
        <dbReference type="ChEBI" id="CHEBI:29108"/>
        <label>1</label>
    </ligand>
</feature>
<evidence type="ECO:0000256" key="6">
    <source>
        <dbReference type="ARBA" id="ARBA00022617"/>
    </source>
</evidence>
<dbReference type="PANTHER" id="PTHR31388:SF2">
    <property type="entry name" value="PEROXIDASE 17"/>
    <property type="match status" value="1"/>
</dbReference>
<dbReference type="Pfam" id="PF00141">
    <property type="entry name" value="peroxidase"/>
    <property type="match status" value="1"/>
</dbReference>
<dbReference type="InterPro" id="IPR010255">
    <property type="entry name" value="Haem_peroxidase_sf"/>
</dbReference>
<keyword evidence="9 12" id="KW-0408">Iron</keyword>
<feature type="active site" description="Proton acceptor" evidence="10">
    <location>
        <position position="80"/>
    </location>
</feature>
<dbReference type="PROSITE" id="PS00435">
    <property type="entry name" value="PEROXIDASE_1"/>
    <property type="match status" value="1"/>
</dbReference>
<keyword evidence="14" id="KW-1015">Disulfide bond</keyword>
<dbReference type="PANTHER" id="PTHR31388">
    <property type="entry name" value="PEROXIDASE 72-RELATED"/>
    <property type="match status" value="1"/>
</dbReference>
<evidence type="ECO:0000256" key="14">
    <source>
        <dbReference type="PIRSR" id="PIRSR600823-5"/>
    </source>
</evidence>
<reference evidence="16" key="2">
    <citation type="journal article" date="2018" name="Sci. Data">
        <title>The draft genome sequence of cork oak.</title>
        <authorList>
            <person name="Ramos A.M."/>
            <person name="Usie A."/>
            <person name="Barbosa P."/>
            <person name="Barros P.M."/>
            <person name="Capote T."/>
            <person name="Chaves I."/>
            <person name="Simoes F."/>
            <person name="Abreu I."/>
            <person name="Carrasquinho I."/>
            <person name="Faro C."/>
            <person name="Guimaraes J.B."/>
            <person name="Mendonca D."/>
            <person name="Nobrega F."/>
            <person name="Rodrigues L."/>
            <person name="Saibo N.J.M."/>
            <person name="Varela M.C."/>
            <person name="Egas C."/>
            <person name="Matos J."/>
            <person name="Miguel C.M."/>
            <person name="Oliveira M.M."/>
            <person name="Ricardo C.P."/>
            <person name="Goncalves S."/>
        </authorList>
    </citation>
    <scope>NUCLEOTIDE SEQUENCE [LARGE SCALE GENOMIC DNA]</scope>
    <source>
        <strain evidence="16">HL8</strain>
    </source>
</reference>
<feature type="binding site" evidence="12">
    <location>
        <position position="102"/>
    </location>
    <ligand>
        <name>Ca(2+)</name>
        <dbReference type="ChEBI" id="CHEBI:29108"/>
        <label>1</label>
    </ligand>
</feature>
<dbReference type="InterPro" id="IPR019793">
    <property type="entry name" value="Peroxidases_heam-ligand_BS"/>
</dbReference>
<dbReference type="Gene3D" id="1.10.520.10">
    <property type="match status" value="1"/>
</dbReference>
<dbReference type="InterPro" id="IPR000823">
    <property type="entry name" value="Peroxidase_pln"/>
</dbReference>
<dbReference type="EMBL" id="PKMF04000008">
    <property type="protein sequence ID" value="KAK7860134.1"/>
    <property type="molecule type" value="Genomic_DNA"/>
</dbReference>
<feature type="site" description="Transition state stabilizer" evidence="13">
    <location>
        <position position="76"/>
    </location>
</feature>
<evidence type="ECO:0000256" key="9">
    <source>
        <dbReference type="ARBA" id="ARBA00023004"/>
    </source>
</evidence>
<evidence type="ECO:0000259" key="15">
    <source>
        <dbReference type="PROSITE" id="PS50873"/>
    </source>
</evidence>
<reference evidence="16" key="3">
    <citation type="submission" date="2023-07" db="EMBL/GenBank/DDBJ databases">
        <title>An improved reference 1 genome and first organelle genomes of Quercus suber.</title>
        <authorList>
            <consortium name="Genosuber Consortium"/>
            <person name="Usie A."/>
            <person name="Serra O."/>
            <person name="Barros P."/>
        </authorList>
    </citation>
    <scope>NUCLEOTIDE SEQUENCE</scope>
    <source>
        <strain evidence="16">HL8</strain>
        <tissue evidence="16">Leaves</tissue>
    </source>
</reference>
<dbReference type="SUPFAM" id="SSF48113">
    <property type="entry name" value="Heme-dependent peroxidases"/>
    <property type="match status" value="1"/>
</dbReference>
<evidence type="ECO:0000256" key="2">
    <source>
        <dbReference type="ARBA" id="ARBA00002322"/>
    </source>
</evidence>
<dbReference type="AlphaFoldDB" id="A0AAW0MBF9"/>
<dbReference type="PROSITE" id="PS50873">
    <property type="entry name" value="PEROXIDASE_4"/>
    <property type="match status" value="1"/>
</dbReference>
<protein>
    <recommendedName>
        <fullName evidence="4">peroxidase</fullName>
        <ecNumber evidence="4">1.11.1.7</ecNumber>
    </recommendedName>
</protein>
<comment type="caution">
    <text evidence="16">The sequence shown here is derived from an EMBL/GenBank/DDBJ whole genome shotgun (WGS) entry which is preliminary data.</text>
</comment>
<dbReference type="InterPro" id="IPR002016">
    <property type="entry name" value="Haem_peroxidase"/>
</dbReference>
<comment type="similarity">
    <text evidence="3">Belongs to the peroxidase family. Ascorbate peroxidase subfamily.</text>
</comment>
<evidence type="ECO:0000256" key="4">
    <source>
        <dbReference type="ARBA" id="ARBA00012313"/>
    </source>
</evidence>
<sequence>MPTKLTKLEHFTDPPTSAQIMSPFFQLFLLHITMAAAAQLRPDFYSQTCPNAEFIVRDVMIKALIREPRSVASVMRLQFHDCLVNGCDASVLLDDTPTIPGEKQALSNINSLRSFETGGPDWKVSLGRLDSLTPKLEESNEIMPSPRSNASYLIDLFKKFNLSVKDLVALSGTHSIGQHVVFPSCFDFITNLGLANLTLPLNQSLERS</sequence>
<proteinExistence type="inferred from homology"/>
<feature type="binding site" evidence="12">
    <location>
        <position position="86"/>
    </location>
    <ligand>
        <name>Ca(2+)</name>
        <dbReference type="ChEBI" id="CHEBI:29108"/>
        <label>1</label>
    </ligand>
</feature>
<dbReference type="GO" id="GO:0020037">
    <property type="term" value="F:heme binding"/>
    <property type="evidence" value="ECO:0007669"/>
    <property type="project" value="InterPro"/>
</dbReference>
<feature type="binding site" evidence="12">
    <location>
        <position position="81"/>
    </location>
    <ligand>
        <name>Ca(2+)</name>
        <dbReference type="ChEBI" id="CHEBI:29108"/>
        <label>1</label>
    </ligand>
</feature>
<comment type="cofactor">
    <cofactor evidence="12">
        <name>Ca(2+)</name>
        <dbReference type="ChEBI" id="CHEBI:29108"/>
    </cofactor>
    <text evidence="12">Binds 2 calcium ions per subunit.</text>
</comment>
<keyword evidence="5 16" id="KW-0575">Peroxidase</keyword>
<evidence type="ECO:0000313" key="16">
    <source>
        <dbReference type="EMBL" id="KAK7860134.1"/>
    </source>
</evidence>
<evidence type="ECO:0000256" key="10">
    <source>
        <dbReference type="PIRSR" id="PIRSR600823-1"/>
    </source>
</evidence>
<evidence type="ECO:0000256" key="13">
    <source>
        <dbReference type="PIRSR" id="PIRSR600823-4"/>
    </source>
</evidence>
<reference evidence="16" key="1">
    <citation type="submission" date="2017-12" db="EMBL/GenBank/DDBJ databases">
        <authorList>
            <person name="Barbosa P."/>
            <person name="Usie A."/>
            <person name="Ramos A.M."/>
        </authorList>
    </citation>
    <scope>NUCLEOTIDE SEQUENCE</scope>
    <source>
        <strain evidence="16">HL8</strain>
        <tissue evidence="16">Leaves</tissue>
    </source>
</reference>